<keyword evidence="1" id="KW-0472">Membrane</keyword>
<dbReference type="EMBL" id="CP070228">
    <property type="protein sequence ID" value="QRV02638.1"/>
    <property type="molecule type" value="Genomic_DNA"/>
</dbReference>
<proteinExistence type="predicted"/>
<keyword evidence="1" id="KW-1133">Transmembrane helix</keyword>
<evidence type="ECO:0000313" key="2">
    <source>
        <dbReference type="EMBL" id="QRV02638.1"/>
    </source>
</evidence>
<organism evidence="2 3">
    <name type="scientific">Arcanobacterium phocisimile</name>
    <dbReference type="NCBI Taxonomy" id="1302235"/>
    <lineage>
        <taxon>Bacteria</taxon>
        <taxon>Bacillati</taxon>
        <taxon>Actinomycetota</taxon>
        <taxon>Actinomycetes</taxon>
        <taxon>Actinomycetales</taxon>
        <taxon>Actinomycetaceae</taxon>
        <taxon>Arcanobacterium</taxon>
    </lineage>
</organism>
<reference evidence="2 3" key="1">
    <citation type="submission" date="2021-02" db="EMBL/GenBank/DDBJ databases">
        <title>Complete Genome Sequence of Arcanobacterium phocisimile strain DSM 26142T from a harbour seal.</title>
        <authorList>
            <person name="Borowiak M."/>
            <person name="Alssahen M."/>
            <person name="Malorny B."/>
            <person name="Laemmler C."/>
            <person name="Siebert U."/>
            <person name="Ploetz M."/>
            <person name="Abdulmawjood A."/>
        </authorList>
    </citation>
    <scope>NUCLEOTIDE SEQUENCE [LARGE SCALE GENOMIC DNA]</scope>
    <source>
        <strain evidence="2 3">DSM 26142</strain>
    </source>
</reference>
<keyword evidence="1" id="KW-0812">Transmembrane</keyword>
<dbReference type="RefSeq" id="WP_204425177.1">
    <property type="nucleotide sequence ID" value="NZ_CP070228.1"/>
</dbReference>
<protein>
    <submittedName>
        <fullName evidence="2">Uncharacterized protein</fullName>
    </submittedName>
</protein>
<accession>A0ABX7IHN0</accession>
<evidence type="ECO:0000256" key="1">
    <source>
        <dbReference type="SAM" id="Phobius"/>
    </source>
</evidence>
<dbReference type="Proteomes" id="UP000602653">
    <property type="component" value="Chromosome"/>
</dbReference>
<gene>
    <name evidence="2" type="ORF">JTE88_02530</name>
</gene>
<name>A0ABX7IHN0_9ACTO</name>
<keyword evidence="3" id="KW-1185">Reference proteome</keyword>
<feature type="transmembrane region" description="Helical" evidence="1">
    <location>
        <begin position="40"/>
        <end position="59"/>
    </location>
</feature>
<sequence length="65" mass="7264">MLDKFRYVLLSITCTVLIGFLFFIGALISNSFNDMLHENMAAAVAISVVIPAVAMYSKYESKKQK</sequence>
<feature type="transmembrane region" description="Helical" evidence="1">
    <location>
        <begin position="7"/>
        <end position="28"/>
    </location>
</feature>
<evidence type="ECO:0000313" key="3">
    <source>
        <dbReference type="Proteomes" id="UP000602653"/>
    </source>
</evidence>